<dbReference type="FunFam" id="1.10.472.10:FF:000085">
    <property type="entry name" value="Pho80p cyclin"/>
    <property type="match status" value="1"/>
</dbReference>
<sequence>MEAIDKAWNASSQYPSTSDLLSNAEENEISTIVLPSKFIKCSRTDLAILISRMLTFLIQINDSSSKSSDCDVSALTRFHSRIPPDISVFNYLIRLTKYSSLEHCVLLTAVYYIDLLSSVYPTFTLNSLTVHRFLLTATTVASKGLVDSFCTNTHYAKVGGVHCSELNLLECEFLKKINYRIIPRDENIDHCKLEKKHDIFSLQKGSDKDLINSLKIKNNFPENESSYNVLNTYYNKIVQLVGSFESSPDKSKVINYTLPYFIRNIHTEDIVDKPQLINIHPFKEAIQDVSGISRKRNLDATVVEDLDMVSDQNEKGYNDKTMDNETVDSESSVSKKHINQQRLPKISHRTEH</sequence>
<dbReference type="GO" id="GO:0016538">
    <property type="term" value="F:cyclin-dependent protein serine/threonine kinase regulator activity"/>
    <property type="evidence" value="ECO:0007669"/>
    <property type="project" value="TreeGrafter"/>
</dbReference>
<dbReference type="PANTHER" id="PTHR15615">
    <property type="match status" value="1"/>
</dbReference>
<reference evidence="2 3" key="1">
    <citation type="submission" date="2020-07" db="EMBL/GenBank/DDBJ databases">
        <title>The yeast mating-type switching endonuclease HO is a domesticated member of an unorthodox homing genetic element family.</title>
        <authorList>
            <person name="Coughlan A.Y."/>
            <person name="Lombardi L."/>
            <person name="Braun-Galleani S."/>
            <person name="Martos A.R."/>
            <person name="Galeote V."/>
            <person name="Bigey F."/>
            <person name="Dequin S."/>
            <person name="Byrne K.P."/>
            <person name="Wolfe K.H."/>
        </authorList>
    </citation>
    <scope>NUCLEOTIDE SEQUENCE [LARGE SCALE GENOMIC DNA]</scope>
    <source>
        <strain evidence="2 3">NRRL Y-6702</strain>
    </source>
</reference>
<dbReference type="AlphaFoldDB" id="A0A7H9B7R3"/>
<dbReference type="RefSeq" id="XP_037146131.1">
    <property type="nucleotide sequence ID" value="XM_037290236.1"/>
</dbReference>
<evidence type="ECO:0000256" key="1">
    <source>
        <dbReference type="SAM" id="MobiDB-lite"/>
    </source>
</evidence>
<proteinExistence type="predicted"/>
<dbReference type="Pfam" id="PF08613">
    <property type="entry name" value="Cyclin"/>
    <property type="match status" value="1"/>
</dbReference>
<gene>
    <name evidence="2" type="ORF">HG535_0G02890</name>
</gene>
<dbReference type="EMBL" id="CP058610">
    <property type="protein sequence ID" value="QLG74406.1"/>
    <property type="molecule type" value="Genomic_DNA"/>
</dbReference>
<dbReference type="GO" id="GO:0005634">
    <property type="term" value="C:nucleus"/>
    <property type="evidence" value="ECO:0007669"/>
    <property type="project" value="TreeGrafter"/>
</dbReference>
<evidence type="ECO:0008006" key="4">
    <source>
        <dbReference type="Google" id="ProtNLM"/>
    </source>
</evidence>
<dbReference type="OrthoDB" id="337735at2759"/>
<dbReference type="GO" id="GO:0000307">
    <property type="term" value="C:cyclin-dependent protein kinase holoenzyme complex"/>
    <property type="evidence" value="ECO:0007669"/>
    <property type="project" value="UniProtKB-ARBA"/>
</dbReference>
<dbReference type="Proteomes" id="UP000509704">
    <property type="component" value="Chromosome 7"/>
</dbReference>
<feature type="compositionally biased region" description="Basic residues" evidence="1">
    <location>
        <begin position="334"/>
        <end position="352"/>
    </location>
</feature>
<dbReference type="Gene3D" id="1.10.472.10">
    <property type="entry name" value="Cyclin-like"/>
    <property type="match status" value="1"/>
</dbReference>
<dbReference type="KEGG" id="zmk:HG535_0G02890"/>
<organism evidence="2 3">
    <name type="scientific">Zygotorulaspora mrakii</name>
    <name type="common">Zygosaccharomyces mrakii</name>
    <dbReference type="NCBI Taxonomy" id="42260"/>
    <lineage>
        <taxon>Eukaryota</taxon>
        <taxon>Fungi</taxon>
        <taxon>Dikarya</taxon>
        <taxon>Ascomycota</taxon>
        <taxon>Saccharomycotina</taxon>
        <taxon>Saccharomycetes</taxon>
        <taxon>Saccharomycetales</taxon>
        <taxon>Saccharomycetaceae</taxon>
        <taxon>Zygotorulaspora</taxon>
    </lineage>
</organism>
<dbReference type="GeneID" id="59238189"/>
<dbReference type="PANTHER" id="PTHR15615:SF117">
    <property type="entry name" value="PHO85 CYCLIN PHO80"/>
    <property type="match status" value="1"/>
</dbReference>
<dbReference type="CDD" id="cd20558">
    <property type="entry name" value="CYCLIN_ScPCL7-like"/>
    <property type="match status" value="1"/>
</dbReference>
<feature type="region of interest" description="Disordered" evidence="1">
    <location>
        <begin position="309"/>
        <end position="352"/>
    </location>
</feature>
<evidence type="ECO:0000313" key="3">
    <source>
        <dbReference type="Proteomes" id="UP000509704"/>
    </source>
</evidence>
<keyword evidence="3" id="KW-1185">Reference proteome</keyword>
<name>A0A7H9B7R3_ZYGMR</name>
<dbReference type="InterPro" id="IPR013922">
    <property type="entry name" value="Cyclin_PHO80-like"/>
</dbReference>
<dbReference type="InterPro" id="IPR036915">
    <property type="entry name" value="Cyclin-like_sf"/>
</dbReference>
<protein>
    <recommendedName>
        <fullName evidence="4">Cyclin-like domain-containing protein</fullName>
    </recommendedName>
</protein>
<evidence type="ECO:0000313" key="2">
    <source>
        <dbReference type="EMBL" id="QLG74406.1"/>
    </source>
</evidence>
<dbReference type="GO" id="GO:0019901">
    <property type="term" value="F:protein kinase binding"/>
    <property type="evidence" value="ECO:0007669"/>
    <property type="project" value="InterPro"/>
</dbReference>
<dbReference type="SUPFAM" id="SSF47954">
    <property type="entry name" value="Cyclin-like"/>
    <property type="match status" value="1"/>
</dbReference>
<feature type="compositionally biased region" description="Basic and acidic residues" evidence="1">
    <location>
        <begin position="312"/>
        <end position="323"/>
    </location>
</feature>
<accession>A0A7H9B7R3</accession>